<dbReference type="AlphaFoldDB" id="A0A3M4VNB7"/>
<evidence type="ECO:0000259" key="1">
    <source>
        <dbReference type="Pfam" id="PF04773"/>
    </source>
</evidence>
<dbReference type="Pfam" id="PF16220">
    <property type="entry name" value="DUF4880"/>
    <property type="match status" value="1"/>
</dbReference>
<dbReference type="InterPro" id="IPR006860">
    <property type="entry name" value="FecR"/>
</dbReference>
<dbReference type="InterPro" id="IPR032623">
    <property type="entry name" value="FecR_N"/>
</dbReference>
<feature type="domain" description="FecR N-terminal" evidence="2">
    <location>
        <begin position="16"/>
        <end position="56"/>
    </location>
</feature>
<reference evidence="3 4" key="1">
    <citation type="submission" date="2018-08" db="EMBL/GenBank/DDBJ databases">
        <title>Recombination of ecologically and evolutionarily significant loci maintains genetic cohesion in the Pseudomonas syringae species complex.</title>
        <authorList>
            <person name="Dillon M."/>
            <person name="Thakur S."/>
            <person name="Almeida R.N.D."/>
            <person name="Weir B.S."/>
            <person name="Guttman D.S."/>
        </authorList>
    </citation>
    <scope>NUCLEOTIDE SEQUENCE [LARGE SCALE GENOMIC DNA]</scope>
    <source>
        <strain evidence="3 4">ICMP 6917</strain>
    </source>
</reference>
<dbReference type="InterPro" id="IPR012373">
    <property type="entry name" value="Ferrdict_sens_TM"/>
</dbReference>
<feature type="domain" description="FecR protein" evidence="1">
    <location>
        <begin position="117"/>
        <end position="207"/>
    </location>
</feature>
<dbReference type="PANTHER" id="PTHR30273">
    <property type="entry name" value="PERIPLASMIC SIGNAL SENSOR AND SIGMA FACTOR ACTIVATOR FECR-RELATED"/>
    <property type="match status" value="1"/>
</dbReference>
<dbReference type="GO" id="GO:0016989">
    <property type="term" value="F:sigma factor antagonist activity"/>
    <property type="evidence" value="ECO:0007669"/>
    <property type="project" value="TreeGrafter"/>
</dbReference>
<name>A0A3M4VNB7_PSECI</name>
<dbReference type="PIRSF" id="PIRSF018266">
    <property type="entry name" value="FecR"/>
    <property type="match status" value="1"/>
</dbReference>
<organism evidence="3 4">
    <name type="scientific">Pseudomonas cichorii</name>
    <dbReference type="NCBI Taxonomy" id="36746"/>
    <lineage>
        <taxon>Bacteria</taxon>
        <taxon>Pseudomonadati</taxon>
        <taxon>Pseudomonadota</taxon>
        <taxon>Gammaproteobacteria</taxon>
        <taxon>Pseudomonadales</taxon>
        <taxon>Pseudomonadaceae</taxon>
        <taxon>Pseudomonas</taxon>
    </lineage>
</organism>
<dbReference type="PANTHER" id="PTHR30273:SF2">
    <property type="entry name" value="PROTEIN FECR"/>
    <property type="match status" value="1"/>
</dbReference>
<accession>A0A3M4VNB7</accession>
<comment type="caution">
    <text evidence="3">The sequence shown here is derived from an EMBL/GenBank/DDBJ whole genome shotgun (WGS) entry which is preliminary data.</text>
</comment>
<dbReference type="Pfam" id="PF04773">
    <property type="entry name" value="FecR"/>
    <property type="match status" value="1"/>
</dbReference>
<proteinExistence type="predicted"/>
<sequence length="324" mass="36221">MSDMAREEQARQVAHAAAYWLALLESGTASAQEYEQLQRWREQCPSHEQVWQRAQGLRQRFSELPPELAMASLDRADLKRSEPTRRAILKRALVIAALIPGGWIVSSQLPVRAWRADLRTATGERKTLRLPDGSQLQLNTASAVDLDFLDGRRQLVLIEGEIALTMAGNAPAVSINTRMGHIIANGAELCIRQDEHRCRVSVASGSVDLLSRQGATLRLKGGERAALTAQGVTAVERFDARQPDWRQGVLTVENRPLGSFLTELNRYRPGILRWEPELEALRVTGSFRLDDTDRILDLLVASLPVQVHSRTRYWITLGPRNISA</sequence>
<evidence type="ECO:0000313" key="4">
    <source>
        <dbReference type="Proteomes" id="UP000278332"/>
    </source>
</evidence>
<gene>
    <name evidence="3" type="ORF">ALP84_02497</name>
</gene>
<dbReference type="EMBL" id="RBRY01000135">
    <property type="protein sequence ID" value="RMR53133.1"/>
    <property type="molecule type" value="Genomic_DNA"/>
</dbReference>
<dbReference type="RefSeq" id="WP_095068038.1">
    <property type="nucleotide sequence ID" value="NZ_BLVX01000014.1"/>
</dbReference>
<evidence type="ECO:0000259" key="2">
    <source>
        <dbReference type="Pfam" id="PF16220"/>
    </source>
</evidence>
<evidence type="ECO:0000313" key="3">
    <source>
        <dbReference type="EMBL" id="RMR53133.1"/>
    </source>
</evidence>
<dbReference type="Gene3D" id="2.60.120.1440">
    <property type="match status" value="1"/>
</dbReference>
<protein>
    <submittedName>
        <fullName evidence="3">Fe2+-dicitrate sensor, membrane component</fullName>
    </submittedName>
</protein>
<dbReference type="Proteomes" id="UP000278332">
    <property type="component" value="Unassembled WGS sequence"/>
</dbReference>